<sequence>MADLMNIGRSGVLAAQERLQVTSNNIANAGTEGYSRQVAEQRTSQSLFLAGKFVGTGSYVADVTRVYNSYSARELHLSVSQLANAKTSYAKADELNQVFSVSGDAIPESLNNAFNAINNMADIPSDLSARDNVLVALGQLSGSFDTMAESLTSQLRQTNEQVITTVDRVNAITKELADINSQMQKVAGKDLQLLDYQNQLITELSDYVQVNVIEQEQGVKSVMMGGAAMLVSGPNQLELGTTDGDPVRHELRYTIDTGSQKITLDGRNVGGQLQALADYRDNVLLPAERDLGKMALGIADSMNRTQANGFDLNGNVGQNLFADINSAEMAIGRSASSGNNAGGTETRVFIDDIDQLTGGKYTMSFDGANYQLTDEHGATSTMVQDPSDPTRYSSAEGFSVVMDTSGGAPVAGDKWAIMPTANAAKGLNLKIEDPKLLAAAGYSIETSTGDGQASLLSVDRTHANFPSGEVSLSVTPNDPLSVPPGQNTYQVTDPDGNVLDNGVYTGNTVNAMGFEVQIDNNTTASSGFSMNLDFAVGDNANAVEMGKIPNIKLLDGGKSTLIDTFQGVITEVGSQAAAAEVGMNSAQAVFAQAQNRVESESGVNLDEEAANLLRFQQAYQASARIMTVAQETFDTLFTSLR</sequence>
<reference evidence="11" key="1">
    <citation type="submission" date="2016-10" db="EMBL/GenBank/DDBJ databases">
        <authorList>
            <person name="Varghese N."/>
            <person name="Submissions S."/>
        </authorList>
    </citation>
    <scope>NUCLEOTIDE SEQUENCE [LARGE SCALE GENOMIC DNA]</scope>
    <source>
        <strain evidence="11">DSM 23317</strain>
    </source>
</reference>
<dbReference type="RefSeq" id="WP_090367480.1">
    <property type="nucleotide sequence ID" value="NZ_FNEM01000018.1"/>
</dbReference>
<evidence type="ECO:0000256" key="3">
    <source>
        <dbReference type="ARBA" id="ARBA00009677"/>
    </source>
</evidence>
<evidence type="ECO:0000313" key="10">
    <source>
        <dbReference type="EMBL" id="SDK06066.1"/>
    </source>
</evidence>
<dbReference type="Proteomes" id="UP000199527">
    <property type="component" value="Unassembled WGS sequence"/>
</dbReference>
<keyword evidence="5" id="KW-0964">Secreted</keyword>
<dbReference type="AlphaFoldDB" id="A0A1G8YTK5"/>
<dbReference type="Pfam" id="PF06429">
    <property type="entry name" value="Flg_bbr_C"/>
    <property type="match status" value="1"/>
</dbReference>
<dbReference type="Pfam" id="PF22638">
    <property type="entry name" value="FlgK_D1"/>
    <property type="match status" value="1"/>
</dbReference>
<dbReference type="GO" id="GO:0005198">
    <property type="term" value="F:structural molecule activity"/>
    <property type="evidence" value="ECO:0007669"/>
    <property type="project" value="InterPro"/>
</dbReference>
<dbReference type="OrthoDB" id="9802553at2"/>
<evidence type="ECO:0000256" key="2">
    <source>
        <dbReference type="ARBA" id="ARBA00004613"/>
    </source>
</evidence>
<dbReference type="GO" id="GO:0005576">
    <property type="term" value="C:extracellular region"/>
    <property type="evidence" value="ECO:0007669"/>
    <property type="project" value="UniProtKB-SubCell"/>
</dbReference>
<dbReference type="NCBIfam" id="TIGR02492">
    <property type="entry name" value="flgK_ends"/>
    <property type="match status" value="1"/>
</dbReference>
<dbReference type="GO" id="GO:0009424">
    <property type="term" value="C:bacterial-type flagellum hook"/>
    <property type="evidence" value="ECO:0007669"/>
    <property type="project" value="InterPro"/>
</dbReference>
<keyword evidence="6" id="KW-0975">Bacterial flagellum</keyword>
<comment type="subcellular location">
    <subcellularLocation>
        <location evidence="1">Bacterial flagellum</location>
    </subcellularLocation>
    <subcellularLocation>
        <location evidence="2">Secreted</location>
    </subcellularLocation>
</comment>
<feature type="domain" description="Flagellar basal body rod protein N-terminal" evidence="7">
    <location>
        <begin position="5"/>
        <end position="34"/>
    </location>
</feature>
<protein>
    <recommendedName>
        <fullName evidence="4">Flagellar hook-associated protein 1</fullName>
    </recommendedName>
</protein>
<comment type="similarity">
    <text evidence="3">Belongs to the flagella basal body rod proteins family.</text>
</comment>
<dbReference type="GO" id="GO:0044780">
    <property type="term" value="P:bacterial-type flagellum assembly"/>
    <property type="evidence" value="ECO:0007669"/>
    <property type="project" value="InterPro"/>
</dbReference>
<dbReference type="Pfam" id="PF00460">
    <property type="entry name" value="Flg_bb_rod"/>
    <property type="match status" value="1"/>
</dbReference>
<evidence type="ECO:0000256" key="1">
    <source>
        <dbReference type="ARBA" id="ARBA00004365"/>
    </source>
</evidence>
<dbReference type="InterPro" id="IPR002371">
    <property type="entry name" value="FlgK"/>
</dbReference>
<evidence type="ECO:0000256" key="4">
    <source>
        <dbReference type="ARBA" id="ARBA00016244"/>
    </source>
</evidence>
<dbReference type="SUPFAM" id="SSF64518">
    <property type="entry name" value="Phase 1 flagellin"/>
    <property type="match status" value="1"/>
</dbReference>
<keyword evidence="10" id="KW-0969">Cilium</keyword>
<keyword evidence="10" id="KW-0282">Flagellum</keyword>
<feature type="domain" description="Flagellar hook-associated protein FlgK helical" evidence="9">
    <location>
        <begin position="93"/>
        <end position="321"/>
    </location>
</feature>
<evidence type="ECO:0000256" key="5">
    <source>
        <dbReference type="ARBA" id="ARBA00022525"/>
    </source>
</evidence>
<organism evidence="10 11">
    <name type="scientific">Ferrimonas sediminum</name>
    <dbReference type="NCBI Taxonomy" id="718193"/>
    <lineage>
        <taxon>Bacteria</taxon>
        <taxon>Pseudomonadati</taxon>
        <taxon>Pseudomonadota</taxon>
        <taxon>Gammaproteobacteria</taxon>
        <taxon>Alteromonadales</taxon>
        <taxon>Ferrimonadaceae</taxon>
        <taxon>Ferrimonas</taxon>
    </lineage>
</organism>
<gene>
    <name evidence="10" type="ORF">SAMN04488540_11837</name>
</gene>
<dbReference type="PANTHER" id="PTHR30033">
    <property type="entry name" value="FLAGELLAR HOOK-ASSOCIATED PROTEIN 1"/>
    <property type="match status" value="1"/>
</dbReference>
<dbReference type="InterPro" id="IPR010930">
    <property type="entry name" value="Flg_bb/hook_C_dom"/>
</dbReference>
<dbReference type="PRINTS" id="PR01005">
    <property type="entry name" value="FLGHOOKAP1"/>
</dbReference>
<feature type="domain" description="Flagellar basal-body/hook protein C-terminal" evidence="8">
    <location>
        <begin position="599"/>
        <end position="636"/>
    </location>
</feature>
<evidence type="ECO:0000256" key="6">
    <source>
        <dbReference type="ARBA" id="ARBA00023143"/>
    </source>
</evidence>
<evidence type="ECO:0000259" key="7">
    <source>
        <dbReference type="Pfam" id="PF00460"/>
    </source>
</evidence>
<keyword evidence="10" id="KW-0966">Cell projection</keyword>
<accession>A0A1G8YTK5</accession>
<proteinExistence type="inferred from homology"/>
<dbReference type="InterPro" id="IPR001444">
    <property type="entry name" value="Flag_bb_rod_N"/>
</dbReference>
<evidence type="ECO:0000313" key="11">
    <source>
        <dbReference type="Proteomes" id="UP000199527"/>
    </source>
</evidence>
<dbReference type="InterPro" id="IPR053927">
    <property type="entry name" value="FlgK_helical"/>
</dbReference>
<dbReference type="PANTHER" id="PTHR30033:SF1">
    <property type="entry name" value="FLAGELLAR HOOK-ASSOCIATED PROTEIN 1"/>
    <property type="match status" value="1"/>
</dbReference>
<dbReference type="EMBL" id="FNEM01000018">
    <property type="protein sequence ID" value="SDK06066.1"/>
    <property type="molecule type" value="Genomic_DNA"/>
</dbReference>
<evidence type="ECO:0000259" key="9">
    <source>
        <dbReference type="Pfam" id="PF22638"/>
    </source>
</evidence>
<evidence type="ECO:0000259" key="8">
    <source>
        <dbReference type="Pfam" id="PF06429"/>
    </source>
</evidence>
<name>A0A1G8YTK5_9GAMM</name>
<keyword evidence="11" id="KW-1185">Reference proteome</keyword>